<organism evidence="2 3">
    <name type="scientific">Flavobacterium paronense</name>
    <dbReference type="NCBI Taxonomy" id="1392775"/>
    <lineage>
        <taxon>Bacteria</taxon>
        <taxon>Pseudomonadati</taxon>
        <taxon>Bacteroidota</taxon>
        <taxon>Flavobacteriia</taxon>
        <taxon>Flavobacteriales</taxon>
        <taxon>Flavobacteriaceae</taxon>
        <taxon>Flavobacterium</taxon>
    </lineage>
</organism>
<protein>
    <recommendedName>
        <fullName evidence="4">PH domain-containing protein</fullName>
    </recommendedName>
</protein>
<dbReference type="RefSeq" id="WP_290284426.1">
    <property type="nucleotide sequence ID" value="NZ_JAUFQN010000019.1"/>
</dbReference>
<accession>A0ABV5GCM8</accession>
<keyword evidence="1" id="KW-1133">Transmembrane helix</keyword>
<evidence type="ECO:0008006" key="4">
    <source>
        <dbReference type="Google" id="ProtNLM"/>
    </source>
</evidence>
<reference evidence="2 3" key="1">
    <citation type="submission" date="2024-09" db="EMBL/GenBank/DDBJ databases">
        <authorList>
            <person name="Sun Q."/>
            <person name="Mori K."/>
        </authorList>
    </citation>
    <scope>NUCLEOTIDE SEQUENCE [LARGE SCALE GENOMIC DNA]</scope>
    <source>
        <strain evidence="2 3">CECT 8460</strain>
    </source>
</reference>
<evidence type="ECO:0000313" key="2">
    <source>
        <dbReference type="EMBL" id="MFB9088421.1"/>
    </source>
</evidence>
<feature type="transmembrane region" description="Helical" evidence="1">
    <location>
        <begin position="12"/>
        <end position="36"/>
    </location>
</feature>
<proteinExistence type="predicted"/>
<gene>
    <name evidence="2" type="ORF">ACFFUU_02280</name>
</gene>
<feature type="transmembrane region" description="Helical" evidence="1">
    <location>
        <begin position="56"/>
        <end position="74"/>
    </location>
</feature>
<keyword evidence="3" id="KW-1185">Reference proteome</keyword>
<dbReference type="Proteomes" id="UP001589576">
    <property type="component" value="Unassembled WGS sequence"/>
</dbReference>
<keyword evidence="1" id="KW-0812">Transmembrane</keyword>
<evidence type="ECO:0000313" key="3">
    <source>
        <dbReference type="Proteomes" id="UP001589576"/>
    </source>
</evidence>
<comment type="caution">
    <text evidence="2">The sequence shown here is derived from an EMBL/GenBank/DDBJ whole genome shotgun (WGS) entry which is preliminary data.</text>
</comment>
<sequence length="172" mass="19718">MEADKIILKTKINFFSIGLFLIGIIAFGYSAIATIVFPMKSDNNFLDANDLLVLKWIVFGAFTLVFIGCSYQFLSVKIFSLTNQNIIIDYPFLFIKKTIPISTIKRVLDKNNIYMLSRINWNNAIYKEKETTIEFFNGEKITIDLSGATNYLEFKEKFSEIIEANDTTANKC</sequence>
<name>A0ABV5GCM8_9FLAO</name>
<dbReference type="EMBL" id="JBHMFB010000004">
    <property type="protein sequence ID" value="MFB9088421.1"/>
    <property type="molecule type" value="Genomic_DNA"/>
</dbReference>
<keyword evidence="1" id="KW-0472">Membrane</keyword>
<evidence type="ECO:0000256" key="1">
    <source>
        <dbReference type="SAM" id="Phobius"/>
    </source>
</evidence>